<feature type="transmembrane region" description="Helical" evidence="1">
    <location>
        <begin position="73"/>
        <end position="91"/>
    </location>
</feature>
<evidence type="ECO:0000313" key="2">
    <source>
        <dbReference type="EMBL" id="KAK2957600.1"/>
    </source>
</evidence>
<dbReference type="EMBL" id="JARBJD010000045">
    <property type="protein sequence ID" value="KAK2957600.1"/>
    <property type="molecule type" value="Genomic_DNA"/>
</dbReference>
<evidence type="ECO:0008006" key="4">
    <source>
        <dbReference type="Google" id="ProtNLM"/>
    </source>
</evidence>
<gene>
    <name evidence="2" type="ORF">BLNAU_7499</name>
</gene>
<protein>
    <recommendedName>
        <fullName evidence="4">Transmembrane protein</fullName>
    </recommendedName>
</protein>
<keyword evidence="1" id="KW-1133">Transmembrane helix</keyword>
<organism evidence="2 3">
    <name type="scientific">Blattamonas nauphoetae</name>
    <dbReference type="NCBI Taxonomy" id="2049346"/>
    <lineage>
        <taxon>Eukaryota</taxon>
        <taxon>Metamonada</taxon>
        <taxon>Preaxostyla</taxon>
        <taxon>Oxymonadida</taxon>
        <taxon>Blattamonas</taxon>
    </lineage>
</organism>
<sequence length="185" mass="20489">MLWDWQAFRTRFSFVFVSLRHVVVVLVLSGLEEFFARLDGSHPILHLLIVNNTLALLFSLLALLAITPSILPSIAVISGFPSIATCLLLAISLLHSFIISLNVSIVVLISSPNRAITTATMKMLGELIQFCSDNVRFDLVKADLIPQLITSLDPLSLSFAEAEDIHINIMKTIRESFWLATPFGL</sequence>
<evidence type="ECO:0000256" key="1">
    <source>
        <dbReference type="SAM" id="Phobius"/>
    </source>
</evidence>
<name>A0ABQ9Y1I6_9EUKA</name>
<keyword evidence="1" id="KW-0812">Transmembrane</keyword>
<accession>A0ABQ9Y1I6</accession>
<evidence type="ECO:0000313" key="3">
    <source>
        <dbReference type="Proteomes" id="UP001281761"/>
    </source>
</evidence>
<proteinExistence type="predicted"/>
<feature type="transmembrane region" description="Helical" evidence="1">
    <location>
        <begin position="43"/>
        <end position="66"/>
    </location>
</feature>
<dbReference type="Proteomes" id="UP001281761">
    <property type="component" value="Unassembled WGS sequence"/>
</dbReference>
<keyword evidence="3" id="KW-1185">Reference proteome</keyword>
<comment type="caution">
    <text evidence="2">The sequence shown here is derived from an EMBL/GenBank/DDBJ whole genome shotgun (WGS) entry which is preliminary data.</text>
</comment>
<reference evidence="2 3" key="1">
    <citation type="journal article" date="2022" name="bioRxiv">
        <title>Genomics of Preaxostyla Flagellates Illuminates Evolutionary Transitions and the Path Towards Mitochondrial Loss.</title>
        <authorList>
            <person name="Novak L.V.F."/>
            <person name="Treitli S.C."/>
            <person name="Pyrih J."/>
            <person name="Halakuc P."/>
            <person name="Pipaliya S.V."/>
            <person name="Vacek V."/>
            <person name="Brzon O."/>
            <person name="Soukal P."/>
            <person name="Eme L."/>
            <person name="Dacks J.B."/>
            <person name="Karnkowska A."/>
            <person name="Elias M."/>
            <person name="Hampl V."/>
        </authorList>
    </citation>
    <scope>NUCLEOTIDE SEQUENCE [LARGE SCALE GENOMIC DNA]</scope>
    <source>
        <strain evidence="2">NAU3</strain>
        <tissue evidence="2">Gut</tissue>
    </source>
</reference>
<keyword evidence="1" id="KW-0472">Membrane</keyword>
<feature type="transmembrane region" description="Helical" evidence="1">
    <location>
        <begin position="12"/>
        <end position="31"/>
    </location>
</feature>